<dbReference type="SUPFAM" id="SSF55961">
    <property type="entry name" value="Bet v1-like"/>
    <property type="match status" value="1"/>
</dbReference>
<sequence>MIVDSKESLKKQIYIKCSPKTLFSFFTNPEKMVQWIGKNVLMDPTIGGKYRIDINGQDIAIGEFKEIVPYEKVVWTWGWNDSDIMPPGSSTVEFNLIPHDGGTILELHHYNLPVEKFKSNSNGWSHYMNRLQILAEGTDPGIDPWSIKE</sequence>
<feature type="domain" description="Activator of Hsp90 ATPase homologue 1/2-like C-terminal" evidence="2">
    <location>
        <begin position="17"/>
        <end position="135"/>
    </location>
</feature>
<dbReference type="CDD" id="cd07814">
    <property type="entry name" value="SRPBCC_CalC_Aha1-like"/>
    <property type="match status" value="1"/>
</dbReference>
<protein>
    <submittedName>
        <fullName evidence="3">SRPBCC domain-containing protein</fullName>
    </submittedName>
</protein>
<evidence type="ECO:0000313" key="4">
    <source>
        <dbReference type="Proteomes" id="UP001589854"/>
    </source>
</evidence>
<accession>A0ABV6GH14</accession>
<reference evidence="3 4" key="1">
    <citation type="submission" date="2024-09" db="EMBL/GenBank/DDBJ databases">
        <authorList>
            <person name="Sun Q."/>
            <person name="Mori K."/>
        </authorList>
    </citation>
    <scope>NUCLEOTIDE SEQUENCE [LARGE SCALE GENOMIC DNA]</scope>
    <source>
        <strain evidence="3 4">CCM 7228</strain>
    </source>
</reference>
<dbReference type="Pfam" id="PF08327">
    <property type="entry name" value="AHSA1"/>
    <property type="match status" value="1"/>
</dbReference>
<proteinExistence type="inferred from homology"/>
<comment type="similarity">
    <text evidence="1">Belongs to the AHA1 family.</text>
</comment>
<dbReference type="Gene3D" id="3.30.530.20">
    <property type="match status" value="1"/>
</dbReference>
<comment type="caution">
    <text evidence="3">The sequence shown here is derived from an EMBL/GenBank/DDBJ whole genome shotgun (WGS) entry which is preliminary data.</text>
</comment>
<dbReference type="EMBL" id="JBHLVO010000015">
    <property type="protein sequence ID" value="MFC0272973.1"/>
    <property type="molecule type" value="Genomic_DNA"/>
</dbReference>
<dbReference type="InterPro" id="IPR013538">
    <property type="entry name" value="ASHA1/2-like_C"/>
</dbReference>
<organism evidence="3 4">
    <name type="scientific">Metabacillus herbersteinensis</name>
    <dbReference type="NCBI Taxonomy" id="283816"/>
    <lineage>
        <taxon>Bacteria</taxon>
        <taxon>Bacillati</taxon>
        <taxon>Bacillota</taxon>
        <taxon>Bacilli</taxon>
        <taxon>Bacillales</taxon>
        <taxon>Bacillaceae</taxon>
        <taxon>Metabacillus</taxon>
    </lineage>
</organism>
<evidence type="ECO:0000313" key="3">
    <source>
        <dbReference type="EMBL" id="MFC0272973.1"/>
    </source>
</evidence>
<evidence type="ECO:0000259" key="2">
    <source>
        <dbReference type="Pfam" id="PF08327"/>
    </source>
</evidence>
<evidence type="ECO:0000256" key="1">
    <source>
        <dbReference type="ARBA" id="ARBA00006817"/>
    </source>
</evidence>
<dbReference type="Proteomes" id="UP001589854">
    <property type="component" value="Unassembled WGS sequence"/>
</dbReference>
<gene>
    <name evidence="3" type="ORF">ACFFIX_16220</name>
</gene>
<name>A0ABV6GH14_9BACI</name>
<keyword evidence="4" id="KW-1185">Reference proteome</keyword>
<dbReference type="InterPro" id="IPR023393">
    <property type="entry name" value="START-like_dom_sf"/>
</dbReference>